<gene>
    <name evidence="7" type="ORF">MNBD_BACTEROID07-322</name>
</gene>
<dbReference type="InterPro" id="IPR000415">
    <property type="entry name" value="Nitroreductase-like"/>
</dbReference>
<name>A0A3B0UBU2_9ZZZZ</name>
<accession>A0A3B0UBU2</accession>
<proteinExistence type="inferred from homology"/>
<evidence type="ECO:0000259" key="6">
    <source>
        <dbReference type="Pfam" id="PF00881"/>
    </source>
</evidence>
<evidence type="ECO:0000256" key="4">
    <source>
        <dbReference type="ARBA" id="ARBA00022643"/>
    </source>
</evidence>
<keyword evidence="3" id="KW-0285">Flavoprotein</keyword>
<protein>
    <submittedName>
        <fullName evidence="7">Nitroreductase-like</fullName>
    </submittedName>
</protein>
<keyword evidence="4" id="KW-0288">FMN</keyword>
<dbReference type="Pfam" id="PF00881">
    <property type="entry name" value="Nitroreductase"/>
    <property type="match status" value="1"/>
</dbReference>
<comment type="similarity">
    <text evidence="2">Belongs to the nitroreductase family.</text>
</comment>
<evidence type="ECO:0000313" key="7">
    <source>
        <dbReference type="EMBL" id="VAW27928.1"/>
    </source>
</evidence>
<reference evidence="7" key="1">
    <citation type="submission" date="2018-06" db="EMBL/GenBank/DDBJ databases">
        <authorList>
            <person name="Zhirakovskaya E."/>
        </authorList>
    </citation>
    <scope>NUCLEOTIDE SEQUENCE</scope>
</reference>
<evidence type="ECO:0000256" key="5">
    <source>
        <dbReference type="ARBA" id="ARBA00023002"/>
    </source>
</evidence>
<sequence length="206" mass="22993">MNARTLFNERRSVNFFDKTKEIDMQTVKEIINLAVLAPSAFNLQPWRIIVVKSDSSKERLFGLSNTQDKVKEAAVNLILVGKKNAWDNSNPVWQEMLESVSGNQKMVDSAKQAASFLYGSSEERSLKFAESNTGLLAMAIMIAAKEFGVDTHPMSGIDFDGIHKEFGLSEDETVVMTMAMGYADKNQALYPRRPRLTFDEIATVAS</sequence>
<evidence type="ECO:0000256" key="3">
    <source>
        <dbReference type="ARBA" id="ARBA00022630"/>
    </source>
</evidence>
<dbReference type="Gene3D" id="3.40.109.10">
    <property type="entry name" value="NADH Oxidase"/>
    <property type="match status" value="1"/>
</dbReference>
<evidence type="ECO:0000256" key="2">
    <source>
        <dbReference type="ARBA" id="ARBA00007118"/>
    </source>
</evidence>
<dbReference type="SUPFAM" id="SSF55469">
    <property type="entry name" value="FMN-dependent nitroreductase-like"/>
    <property type="match status" value="1"/>
</dbReference>
<dbReference type="AlphaFoldDB" id="A0A3B0UBU2"/>
<keyword evidence="5" id="KW-0560">Oxidoreductase</keyword>
<evidence type="ECO:0000256" key="1">
    <source>
        <dbReference type="ARBA" id="ARBA00001917"/>
    </source>
</evidence>
<organism evidence="7">
    <name type="scientific">hydrothermal vent metagenome</name>
    <dbReference type="NCBI Taxonomy" id="652676"/>
    <lineage>
        <taxon>unclassified sequences</taxon>
        <taxon>metagenomes</taxon>
        <taxon>ecological metagenomes</taxon>
    </lineage>
</organism>
<dbReference type="InterPro" id="IPR029479">
    <property type="entry name" value="Nitroreductase"/>
</dbReference>
<dbReference type="PANTHER" id="PTHR43673:SF2">
    <property type="entry name" value="NITROREDUCTASE"/>
    <property type="match status" value="1"/>
</dbReference>
<comment type="cofactor">
    <cofactor evidence="1">
        <name>FMN</name>
        <dbReference type="ChEBI" id="CHEBI:58210"/>
    </cofactor>
</comment>
<feature type="domain" description="Nitroreductase" evidence="6">
    <location>
        <begin position="9"/>
        <end position="182"/>
    </location>
</feature>
<dbReference type="PANTHER" id="PTHR43673">
    <property type="entry name" value="NAD(P)H NITROREDUCTASE YDGI-RELATED"/>
    <property type="match status" value="1"/>
</dbReference>
<dbReference type="GO" id="GO:0016491">
    <property type="term" value="F:oxidoreductase activity"/>
    <property type="evidence" value="ECO:0007669"/>
    <property type="project" value="UniProtKB-KW"/>
</dbReference>
<dbReference type="EMBL" id="UOET01000176">
    <property type="protein sequence ID" value="VAW27928.1"/>
    <property type="molecule type" value="Genomic_DNA"/>
</dbReference>